<dbReference type="InterPro" id="IPR051583">
    <property type="entry name" value="YAP1"/>
</dbReference>
<reference evidence="9" key="1">
    <citation type="submission" date="2022-11" db="EMBL/GenBank/DDBJ databases">
        <authorList>
            <person name="Morgan W.R."/>
            <person name="Tartar A."/>
        </authorList>
    </citation>
    <scope>NUCLEOTIDE SEQUENCE</scope>
    <source>
        <strain evidence="9">ARSEF 373</strain>
    </source>
</reference>
<evidence type="ECO:0000256" key="5">
    <source>
        <dbReference type="SAM" id="Coils"/>
    </source>
</evidence>
<evidence type="ECO:0008006" key="11">
    <source>
        <dbReference type="Google" id="ProtNLM"/>
    </source>
</evidence>
<dbReference type="SUPFAM" id="SSF50156">
    <property type="entry name" value="PDZ domain-like"/>
    <property type="match status" value="1"/>
</dbReference>
<dbReference type="SMART" id="SM00228">
    <property type="entry name" value="PDZ"/>
    <property type="match status" value="1"/>
</dbReference>
<dbReference type="Gene3D" id="1.10.287.1490">
    <property type="match status" value="1"/>
</dbReference>
<dbReference type="SUPFAM" id="SSF51045">
    <property type="entry name" value="WW domain"/>
    <property type="match status" value="1"/>
</dbReference>
<reference evidence="9" key="2">
    <citation type="journal article" date="2023" name="Microbiol Resour">
        <title>Decontamination and Annotation of the Draft Genome Sequence of the Oomycete Lagenidium giganteum ARSEF 373.</title>
        <authorList>
            <person name="Morgan W.R."/>
            <person name="Tartar A."/>
        </authorList>
    </citation>
    <scope>NUCLEOTIDE SEQUENCE</scope>
    <source>
        <strain evidence="9">ARSEF 373</strain>
    </source>
</reference>
<dbReference type="Gene3D" id="2.30.42.10">
    <property type="match status" value="1"/>
</dbReference>
<feature type="domain" description="PDZ" evidence="8">
    <location>
        <begin position="533"/>
        <end position="615"/>
    </location>
</feature>
<dbReference type="PROSITE" id="PS01159">
    <property type="entry name" value="WW_DOMAIN_1"/>
    <property type="match status" value="1"/>
</dbReference>
<feature type="domain" description="WW" evidence="7">
    <location>
        <begin position="435"/>
        <end position="468"/>
    </location>
</feature>
<accession>A0AAV2ZIR7</accession>
<dbReference type="EMBL" id="DAKRPA010000001">
    <property type="protein sequence ID" value="DBA05319.1"/>
    <property type="molecule type" value="Genomic_DNA"/>
</dbReference>
<dbReference type="InterPro" id="IPR001478">
    <property type="entry name" value="PDZ"/>
</dbReference>
<dbReference type="GO" id="GO:0045944">
    <property type="term" value="P:positive regulation of transcription by RNA polymerase II"/>
    <property type="evidence" value="ECO:0007669"/>
    <property type="project" value="TreeGrafter"/>
</dbReference>
<dbReference type="SMART" id="SM00456">
    <property type="entry name" value="WW"/>
    <property type="match status" value="1"/>
</dbReference>
<feature type="region of interest" description="Disordered" evidence="6">
    <location>
        <begin position="50"/>
        <end position="70"/>
    </location>
</feature>
<dbReference type="PANTHER" id="PTHR17616">
    <property type="entry name" value="YES-ASSOCIATED PROTEIN YAP1 FAMILY MEMBER"/>
    <property type="match status" value="1"/>
</dbReference>
<name>A0AAV2ZIR7_9STRA</name>
<feature type="compositionally biased region" description="Basic and acidic residues" evidence="6">
    <location>
        <begin position="8"/>
        <end position="24"/>
    </location>
</feature>
<dbReference type="PROSITE" id="PS50020">
    <property type="entry name" value="WW_DOMAIN_2"/>
    <property type="match status" value="1"/>
</dbReference>
<evidence type="ECO:0000259" key="7">
    <source>
        <dbReference type="PROSITE" id="PS50020"/>
    </source>
</evidence>
<evidence type="ECO:0000256" key="2">
    <source>
        <dbReference type="ARBA" id="ARBA00004496"/>
    </source>
</evidence>
<organism evidence="9 10">
    <name type="scientific">Lagenidium giganteum</name>
    <dbReference type="NCBI Taxonomy" id="4803"/>
    <lineage>
        <taxon>Eukaryota</taxon>
        <taxon>Sar</taxon>
        <taxon>Stramenopiles</taxon>
        <taxon>Oomycota</taxon>
        <taxon>Peronosporomycetes</taxon>
        <taxon>Pythiales</taxon>
        <taxon>Pythiaceae</taxon>
    </lineage>
</organism>
<evidence type="ECO:0000259" key="8">
    <source>
        <dbReference type="PROSITE" id="PS50106"/>
    </source>
</evidence>
<feature type="region of interest" description="Disordered" evidence="6">
    <location>
        <begin position="613"/>
        <end position="644"/>
    </location>
</feature>
<keyword evidence="10" id="KW-1185">Reference proteome</keyword>
<feature type="compositionally biased region" description="Polar residues" evidence="6">
    <location>
        <begin position="401"/>
        <end position="412"/>
    </location>
</feature>
<feature type="region of interest" description="Disordered" evidence="6">
    <location>
        <begin position="1"/>
        <end position="33"/>
    </location>
</feature>
<feature type="compositionally biased region" description="Basic and acidic residues" evidence="6">
    <location>
        <begin position="478"/>
        <end position="496"/>
    </location>
</feature>
<dbReference type="Pfam" id="PF00595">
    <property type="entry name" value="PDZ"/>
    <property type="match status" value="1"/>
</dbReference>
<dbReference type="GO" id="GO:0035329">
    <property type="term" value="P:hippo signaling"/>
    <property type="evidence" value="ECO:0007669"/>
    <property type="project" value="TreeGrafter"/>
</dbReference>
<feature type="coiled-coil region" evidence="5">
    <location>
        <begin position="221"/>
        <end position="313"/>
    </location>
</feature>
<dbReference type="GO" id="GO:0005737">
    <property type="term" value="C:cytoplasm"/>
    <property type="evidence" value="ECO:0007669"/>
    <property type="project" value="UniProtKB-SubCell"/>
</dbReference>
<feature type="compositionally biased region" description="Low complexity" evidence="6">
    <location>
        <begin position="621"/>
        <end position="632"/>
    </location>
</feature>
<gene>
    <name evidence="9" type="ORF">N0F65_007481</name>
</gene>
<feature type="compositionally biased region" description="Polar residues" evidence="6">
    <location>
        <begin position="465"/>
        <end position="477"/>
    </location>
</feature>
<dbReference type="PROSITE" id="PS50106">
    <property type="entry name" value="PDZ"/>
    <property type="match status" value="1"/>
</dbReference>
<evidence type="ECO:0000313" key="9">
    <source>
        <dbReference type="EMBL" id="DBA05319.1"/>
    </source>
</evidence>
<comment type="caution">
    <text evidence="9">The sequence shown here is derived from an EMBL/GenBank/DDBJ whole genome shotgun (WGS) entry which is preliminary data.</text>
</comment>
<dbReference type="InterPro" id="IPR036020">
    <property type="entry name" value="WW_dom_sf"/>
</dbReference>
<dbReference type="PANTHER" id="PTHR17616:SF8">
    <property type="entry name" value="TRANSCRIPTIONAL COACTIVATOR YORKIE"/>
    <property type="match status" value="1"/>
</dbReference>
<sequence>MHASARAPDAREKGQHTGAHDHHLAAPSNPQHASDELLVSRGKQLLAAFQQRKREQHVPRNGVLSDTKTLYGGDDSARGALDLLRSMPPLPSALRSRMTDGDFGVLSQLDSLPSDVATIKWKPPRQQLLDAMDEQVQLLAQTTRGNTSWNAESQAHMDTIVDTLGRLVHLQRTELPWAKNNNVGTTAAAGNTLVATLPVHHEQPEESDSSEIPSSLIQEQLLAARSTIADLQAELQAYKDELAACTTPPPASPEPSEQEQMIVTLRAKLERLELEHGQLQSELKRTRERVDVLEAEKAQMEKAACDKRTLLQRALETKTKQLDVLCQGVELPSIWERVTDENGIVYFRRNDVAAAPDLEDPRVALALTYYAPPPLSKSPRSAAGRMEQTSRGVLEKRRSSSMHNPPTPQSRNEFFGDIQAPPDDGKKHAVEDFETPLPEGWEMRVTTAGRVFFLDRTTKTTTWTDPRSQQPVGSATDSQRDPRRRASEGSYHDFRSRAPNLHVDIPATEAASTADSATEPQAPAAPTFDTPQRLDVVFKEKGSIGIHFQANLPDGGAVVRALLPRMAAAKMGIVQQYDRLVAINGNPVDNAPFRHVMLLLQGGLRPLTLTFERDLHPQPPQRTARTPPTASPAREEVVEEADTDNAVVIDDDVEHVDTSANAAFETSTVSTPAGPTNSQEQAAVAPPTQPAVITETLASPAVVTVPTAPAASTVIAEEDYTIADRIITNLFSLFWSPPDATSQPHTV</sequence>
<keyword evidence="3" id="KW-0963">Cytoplasm</keyword>
<evidence type="ECO:0000256" key="4">
    <source>
        <dbReference type="ARBA" id="ARBA00023242"/>
    </source>
</evidence>
<dbReference type="AlphaFoldDB" id="A0AAV2ZIR7"/>
<keyword evidence="4" id="KW-0539">Nucleus</keyword>
<evidence type="ECO:0000256" key="1">
    <source>
        <dbReference type="ARBA" id="ARBA00004123"/>
    </source>
</evidence>
<dbReference type="GO" id="GO:0005634">
    <property type="term" value="C:nucleus"/>
    <property type="evidence" value="ECO:0007669"/>
    <property type="project" value="UniProtKB-SubCell"/>
</dbReference>
<feature type="region of interest" description="Disordered" evidence="6">
    <location>
        <begin position="374"/>
        <end position="430"/>
    </location>
</feature>
<feature type="region of interest" description="Disordered" evidence="6">
    <location>
        <begin position="665"/>
        <end position="688"/>
    </location>
</feature>
<proteinExistence type="predicted"/>
<evidence type="ECO:0000256" key="6">
    <source>
        <dbReference type="SAM" id="MobiDB-lite"/>
    </source>
</evidence>
<feature type="compositionally biased region" description="Low complexity" evidence="6">
    <location>
        <begin position="507"/>
        <end position="519"/>
    </location>
</feature>
<feature type="region of interest" description="Disordered" evidence="6">
    <location>
        <begin position="461"/>
        <end position="531"/>
    </location>
</feature>
<protein>
    <recommendedName>
        <fullName evidence="11">WW domain-containing protein</fullName>
    </recommendedName>
</protein>
<dbReference type="CDD" id="cd00136">
    <property type="entry name" value="PDZ_canonical"/>
    <property type="match status" value="1"/>
</dbReference>
<evidence type="ECO:0000256" key="3">
    <source>
        <dbReference type="ARBA" id="ARBA00022490"/>
    </source>
</evidence>
<evidence type="ECO:0000313" key="10">
    <source>
        <dbReference type="Proteomes" id="UP001146120"/>
    </source>
</evidence>
<dbReference type="GO" id="GO:0003713">
    <property type="term" value="F:transcription coactivator activity"/>
    <property type="evidence" value="ECO:0007669"/>
    <property type="project" value="TreeGrafter"/>
</dbReference>
<dbReference type="Gene3D" id="2.20.70.10">
    <property type="match status" value="1"/>
</dbReference>
<feature type="compositionally biased region" description="Polar residues" evidence="6">
    <location>
        <begin position="665"/>
        <end position="680"/>
    </location>
</feature>
<dbReference type="InterPro" id="IPR036034">
    <property type="entry name" value="PDZ_sf"/>
</dbReference>
<comment type="subcellular location">
    <subcellularLocation>
        <location evidence="2">Cytoplasm</location>
    </subcellularLocation>
    <subcellularLocation>
        <location evidence="1">Nucleus</location>
    </subcellularLocation>
</comment>
<dbReference type="InterPro" id="IPR001202">
    <property type="entry name" value="WW_dom"/>
</dbReference>
<keyword evidence="5" id="KW-0175">Coiled coil</keyword>
<dbReference type="Proteomes" id="UP001146120">
    <property type="component" value="Unassembled WGS sequence"/>
</dbReference>
<dbReference type="Pfam" id="PF00397">
    <property type="entry name" value="WW"/>
    <property type="match status" value="1"/>
</dbReference>